<accession>A0ABY6FHR7</accession>
<proteinExistence type="predicted"/>
<gene>
    <name evidence="1" type="ORF">K3169_04620</name>
</gene>
<evidence type="ECO:0000313" key="1">
    <source>
        <dbReference type="EMBL" id="UXZ97194.1"/>
    </source>
</evidence>
<dbReference type="Gene3D" id="3.90.1720.10">
    <property type="entry name" value="endopeptidase domain like (from Nostoc punctiforme)"/>
    <property type="match status" value="1"/>
</dbReference>
<sequence>MDMKKIDSSKLKKGDIILSTSVEIQSRIIKFFTKSDISHAMICIANSSVMDSTGEGVQARNIDKMFYDDSCAIYAYRLKQQISPEKMQGIIDYVRSENGAPYTLAGAVGAVVLPGVKGTGMQYCSRLVSKAYASEGIMFTCNPDACTPAQIQKSNLVELIPDAVTDVTPDDIEMLSRQGDTTILFRDATSKLMNELRKIDSSIRVVSDIHSSLQKNPELDDAITLALKSTGYLNFWQLEASRFPWRYDLTLMVQFYHSSSDERKGEILDYCRSTLAHEADGDFNHWNKTMTIYQDLEIETHLQTFALFKNLYMKLSFGHGQRISHAKTMLKVYGQRR</sequence>
<reference evidence="1" key="1">
    <citation type="submission" date="2021-08" db="EMBL/GenBank/DDBJ databases">
        <title>Complete genome sequence of Pseudomonas phytophila.</title>
        <authorList>
            <person name="Weir B.S."/>
            <person name="Templeton M.D."/>
            <person name="Arshed S."/>
            <person name="Andersen M.T."/>
            <person name="Jayaraman J."/>
        </authorList>
    </citation>
    <scope>NUCLEOTIDE SEQUENCE</scope>
    <source>
        <strain evidence="1">ICMP 23753</strain>
    </source>
</reference>
<dbReference type="InterPro" id="IPR024453">
    <property type="entry name" value="Peptidase_C92"/>
</dbReference>
<name>A0ABY6FHR7_9PSED</name>
<keyword evidence="2" id="KW-1185">Reference proteome</keyword>
<protein>
    <submittedName>
        <fullName evidence="1">Uncharacterized protein</fullName>
    </submittedName>
</protein>
<dbReference type="Pfam" id="PF05708">
    <property type="entry name" value="Peptidase_C92"/>
    <property type="match status" value="1"/>
</dbReference>
<dbReference type="SUPFAM" id="SSF54001">
    <property type="entry name" value="Cysteine proteinases"/>
    <property type="match status" value="1"/>
</dbReference>
<organism evidence="1 2">
    <name type="scientific">Pseudomonas phytophila</name>
    <dbReference type="NCBI Taxonomy" id="2867264"/>
    <lineage>
        <taxon>Bacteria</taxon>
        <taxon>Pseudomonadati</taxon>
        <taxon>Pseudomonadota</taxon>
        <taxon>Gammaproteobacteria</taxon>
        <taxon>Pseudomonadales</taxon>
        <taxon>Pseudomonadaceae</taxon>
        <taxon>Pseudomonas</taxon>
    </lineage>
</organism>
<dbReference type="RefSeq" id="WP_263270286.1">
    <property type="nucleotide sequence ID" value="NZ_CP081201.1"/>
</dbReference>
<evidence type="ECO:0000313" key="2">
    <source>
        <dbReference type="Proteomes" id="UP001063228"/>
    </source>
</evidence>
<dbReference type="InterPro" id="IPR038765">
    <property type="entry name" value="Papain-like_cys_pep_sf"/>
</dbReference>
<dbReference type="EMBL" id="CP081201">
    <property type="protein sequence ID" value="UXZ97194.1"/>
    <property type="molecule type" value="Genomic_DNA"/>
</dbReference>
<dbReference type="Proteomes" id="UP001063228">
    <property type="component" value="Chromosome"/>
</dbReference>